<sequence>MSNIVPLPEQLSADDLLIFAQVAQLHSFTQAANRLGRPKSTVSRRITLLEEQLGERLFVRTTRRMTLTEFGEQLLDHAQHITAEVQAAWALSEQRKVQPSGRLRVSIASDFANLFLVDMLAAFVALHPEVSLDLDLSARRVDLLGEGFDLAVRMGALPDDALLTARRLTVFSSGLYAAPEYLLRQGEPQQPEDLQQHQAVRLLTRTGEPAMWHLRNGAKQWQGVPLGRLTANSPELLMRLACTGAGIVEIPHQFVLTSVQEGKLRPVLSAWSAPEHIAWAVFPGRRLMPAKTRAFIDMLHAALNE</sequence>
<protein>
    <submittedName>
        <fullName evidence="6">LysR family transcriptional regulator</fullName>
    </submittedName>
</protein>
<evidence type="ECO:0000256" key="2">
    <source>
        <dbReference type="ARBA" id="ARBA00023015"/>
    </source>
</evidence>
<dbReference type="Pfam" id="PF03466">
    <property type="entry name" value="LysR_substrate"/>
    <property type="match status" value="1"/>
</dbReference>
<dbReference type="InterPro" id="IPR036390">
    <property type="entry name" value="WH_DNA-bd_sf"/>
</dbReference>
<comment type="caution">
    <text evidence="6">The sequence shown here is derived from an EMBL/GenBank/DDBJ whole genome shotgun (WGS) entry which is preliminary data.</text>
</comment>
<dbReference type="GO" id="GO:0003700">
    <property type="term" value="F:DNA-binding transcription factor activity"/>
    <property type="evidence" value="ECO:0007669"/>
    <property type="project" value="InterPro"/>
</dbReference>
<dbReference type="RefSeq" id="WP_104486701.1">
    <property type="nucleotide sequence ID" value="NZ_BMYB01000008.1"/>
</dbReference>
<keyword evidence="3" id="KW-0238">DNA-binding</keyword>
<dbReference type="Proteomes" id="UP000242231">
    <property type="component" value="Unassembled WGS sequence"/>
</dbReference>
<reference evidence="7" key="1">
    <citation type="submission" date="2016-11" db="EMBL/GenBank/DDBJ databases">
        <authorList>
            <person name="Sisinthy S."/>
            <person name="Ara S."/>
            <person name="Gundlapally S.R."/>
        </authorList>
    </citation>
    <scope>NUCLEOTIDE SEQUENCE [LARGE SCALE GENOMIC DNA]</scope>
    <source>
        <strain evidence="7">V1-41</strain>
    </source>
</reference>
<dbReference type="EMBL" id="MPZM01000021">
    <property type="protein sequence ID" value="PPL16012.1"/>
    <property type="molecule type" value="Genomic_DNA"/>
</dbReference>
<evidence type="ECO:0000313" key="6">
    <source>
        <dbReference type="EMBL" id="PPL16012.1"/>
    </source>
</evidence>
<gene>
    <name evidence="6" type="ORF">UN63_10420</name>
</gene>
<dbReference type="PROSITE" id="PS50931">
    <property type="entry name" value="HTH_LYSR"/>
    <property type="match status" value="1"/>
</dbReference>
<dbReference type="InterPro" id="IPR005119">
    <property type="entry name" value="LysR_subst-bd"/>
</dbReference>
<evidence type="ECO:0000313" key="7">
    <source>
        <dbReference type="Proteomes" id="UP000242231"/>
    </source>
</evidence>
<dbReference type="Pfam" id="PF00126">
    <property type="entry name" value="HTH_1"/>
    <property type="match status" value="1"/>
</dbReference>
<evidence type="ECO:0000256" key="4">
    <source>
        <dbReference type="ARBA" id="ARBA00023163"/>
    </source>
</evidence>
<dbReference type="Gene3D" id="1.10.10.10">
    <property type="entry name" value="Winged helix-like DNA-binding domain superfamily/Winged helix DNA-binding domain"/>
    <property type="match status" value="1"/>
</dbReference>
<proteinExistence type="inferred from homology"/>
<dbReference type="Gene3D" id="3.40.190.290">
    <property type="match status" value="1"/>
</dbReference>
<evidence type="ECO:0000259" key="5">
    <source>
        <dbReference type="PROSITE" id="PS50931"/>
    </source>
</evidence>
<dbReference type="SUPFAM" id="SSF46785">
    <property type="entry name" value="Winged helix' DNA-binding domain"/>
    <property type="match status" value="1"/>
</dbReference>
<name>A0A2P5TLB0_9GAMM</name>
<comment type="similarity">
    <text evidence="1">Belongs to the LysR transcriptional regulatory family.</text>
</comment>
<dbReference type="SUPFAM" id="SSF53850">
    <property type="entry name" value="Periplasmic binding protein-like II"/>
    <property type="match status" value="1"/>
</dbReference>
<dbReference type="OrthoDB" id="8885940at2"/>
<dbReference type="AlphaFoldDB" id="A0A2P5TLB0"/>
<evidence type="ECO:0000256" key="3">
    <source>
        <dbReference type="ARBA" id="ARBA00023125"/>
    </source>
</evidence>
<evidence type="ECO:0000256" key="1">
    <source>
        <dbReference type="ARBA" id="ARBA00009437"/>
    </source>
</evidence>
<dbReference type="FunFam" id="1.10.10.10:FF:000001">
    <property type="entry name" value="LysR family transcriptional regulator"/>
    <property type="match status" value="1"/>
</dbReference>
<dbReference type="InterPro" id="IPR000847">
    <property type="entry name" value="LysR_HTH_N"/>
</dbReference>
<keyword evidence="2" id="KW-0805">Transcription regulation</keyword>
<dbReference type="PANTHER" id="PTHR30537:SF5">
    <property type="entry name" value="HTH-TYPE TRANSCRIPTIONAL ACTIVATOR TTDR-RELATED"/>
    <property type="match status" value="1"/>
</dbReference>
<dbReference type="PANTHER" id="PTHR30537">
    <property type="entry name" value="HTH-TYPE TRANSCRIPTIONAL REGULATOR"/>
    <property type="match status" value="1"/>
</dbReference>
<dbReference type="InterPro" id="IPR058163">
    <property type="entry name" value="LysR-type_TF_proteobact-type"/>
</dbReference>
<keyword evidence="7" id="KW-1185">Reference proteome</keyword>
<accession>A0A2P5TLB0</accession>
<dbReference type="InterPro" id="IPR036388">
    <property type="entry name" value="WH-like_DNA-bd_sf"/>
</dbReference>
<dbReference type="CDD" id="cd08422">
    <property type="entry name" value="PBP2_CrgA_like"/>
    <property type="match status" value="1"/>
</dbReference>
<dbReference type="GO" id="GO:0003677">
    <property type="term" value="F:DNA binding"/>
    <property type="evidence" value="ECO:0007669"/>
    <property type="project" value="UniProtKB-KW"/>
</dbReference>
<keyword evidence="4" id="KW-0804">Transcription</keyword>
<feature type="domain" description="HTH lysR-type" evidence="5">
    <location>
        <begin position="11"/>
        <end position="68"/>
    </location>
</feature>
<organism evidence="6 7">
    <name type="scientific">Oceanisphaera arctica</name>
    <dbReference type="NCBI Taxonomy" id="641510"/>
    <lineage>
        <taxon>Bacteria</taxon>
        <taxon>Pseudomonadati</taxon>
        <taxon>Pseudomonadota</taxon>
        <taxon>Gammaproteobacteria</taxon>
        <taxon>Aeromonadales</taxon>
        <taxon>Aeromonadaceae</taxon>
        <taxon>Oceanisphaera</taxon>
    </lineage>
</organism>